<evidence type="ECO:0000313" key="2">
    <source>
        <dbReference type="Proteomes" id="UP001434337"/>
    </source>
</evidence>
<dbReference type="InterPro" id="IPR012349">
    <property type="entry name" value="Split_barrel_FMN-bd"/>
</dbReference>
<protein>
    <submittedName>
        <fullName evidence="1">Pyridoxamine 5'-phosphate oxidase family protein</fullName>
    </submittedName>
</protein>
<gene>
    <name evidence="1" type="ORF">PCC79_07545</name>
</gene>
<name>A0ABZ3CB87_9ACTN</name>
<evidence type="ECO:0000313" key="1">
    <source>
        <dbReference type="EMBL" id="WZX00029.1"/>
    </source>
</evidence>
<dbReference type="SUPFAM" id="SSF50475">
    <property type="entry name" value="FMN-binding split barrel"/>
    <property type="match status" value="1"/>
</dbReference>
<dbReference type="RefSeq" id="WP_232548064.1">
    <property type="nucleotide sequence ID" value="NZ_CP115965.1"/>
</dbReference>
<keyword evidence="2" id="KW-1185">Reference proteome</keyword>
<dbReference type="Proteomes" id="UP001434337">
    <property type="component" value="Chromosome"/>
</dbReference>
<dbReference type="Gene3D" id="2.30.110.10">
    <property type="entry name" value="Electron Transport, Fmn-binding Protein, Chain A"/>
    <property type="match status" value="1"/>
</dbReference>
<reference evidence="1 2" key="1">
    <citation type="journal article" date="2023" name="Environ Microbiome">
        <title>A coral-associated actinobacterium mitigates coral bleaching under heat stress.</title>
        <authorList>
            <person name="Li J."/>
            <person name="Zou Y."/>
            <person name="Li Q."/>
            <person name="Zhang J."/>
            <person name="Bourne D.G."/>
            <person name="Lyu Y."/>
            <person name="Liu C."/>
            <person name="Zhang S."/>
        </authorList>
    </citation>
    <scope>NUCLEOTIDE SEQUENCE [LARGE SCALE GENOMIC DNA]</scope>
    <source>
        <strain evidence="1 2">SCSIO 13291</strain>
    </source>
</reference>
<accession>A0ABZ3CB87</accession>
<dbReference type="EMBL" id="CP115965">
    <property type="protein sequence ID" value="WZX00029.1"/>
    <property type="molecule type" value="Genomic_DNA"/>
</dbReference>
<sequence>MTGPGHLQPIAPQECRQLLAERVVARVAWQSSQGLLILPLNYRFDGDALWFRVDRGSVLAELADGRDVAVEIEDVDETMSNGWTVLVQGRAGVPTEAPDRAPQPWAPGERELLIVVEIHSMSGRSVSAA</sequence>
<dbReference type="Pfam" id="PF12900">
    <property type="entry name" value="Pyridox_ox_2"/>
    <property type="match status" value="1"/>
</dbReference>
<proteinExistence type="predicted"/>
<organism evidence="1 2">
    <name type="scientific">Propioniciclava soli</name>
    <dbReference type="NCBI Taxonomy" id="2775081"/>
    <lineage>
        <taxon>Bacteria</taxon>
        <taxon>Bacillati</taxon>
        <taxon>Actinomycetota</taxon>
        <taxon>Actinomycetes</taxon>
        <taxon>Propionibacteriales</taxon>
        <taxon>Propionibacteriaceae</taxon>
        <taxon>Propioniciclava</taxon>
    </lineage>
</organism>
<dbReference type="InterPro" id="IPR024747">
    <property type="entry name" value="Pyridox_Oxase-rel"/>
</dbReference>